<dbReference type="InterPro" id="IPR018376">
    <property type="entry name" value="Enoyl-CoA_hyd/isom_CS"/>
</dbReference>
<sequence>MEKIDAVTVVTLDRPQVRNAVDADTARRLHEAFLAFDDDAQARVAVFHGAHGHFCAGWDLQYGAHAAQEGGAAGLVAQLEFDAATARPAGPMGPTRLLLSKPVIAAVAGAAVAGGMELALWCDLRVLEEDAFFGIYCRRFGVPLIDGGTVRLPRLVGMGHAMDLILTGRRVDAAEALRMGLANRVVPRGAAREAAIALALQLAAFPQETLRADRMNAYEQWGKPVEAALRAEWERSRERIADGLEGAARFAAGEGRHGSAVVPAEAGAERHARDVVPAEAGTHGAARRSGPPPARG</sequence>
<gene>
    <name evidence="4" type="ORF">JI746_01535</name>
</gene>
<dbReference type="Pfam" id="PF00378">
    <property type="entry name" value="ECH_1"/>
    <property type="match status" value="1"/>
</dbReference>
<dbReference type="InterPro" id="IPR029045">
    <property type="entry name" value="ClpP/crotonase-like_dom_sf"/>
</dbReference>
<evidence type="ECO:0000256" key="3">
    <source>
        <dbReference type="SAM" id="MobiDB-lite"/>
    </source>
</evidence>
<evidence type="ECO:0000256" key="2">
    <source>
        <dbReference type="RuleBase" id="RU003707"/>
    </source>
</evidence>
<organism evidence="4 5">
    <name type="scientific">Ramlibacter alkalitolerans</name>
    <dbReference type="NCBI Taxonomy" id="2039631"/>
    <lineage>
        <taxon>Bacteria</taxon>
        <taxon>Pseudomonadati</taxon>
        <taxon>Pseudomonadota</taxon>
        <taxon>Betaproteobacteria</taxon>
        <taxon>Burkholderiales</taxon>
        <taxon>Comamonadaceae</taxon>
        <taxon>Ramlibacter</taxon>
    </lineage>
</organism>
<evidence type="ECO:0000313" key="5">
    <source>
        <dbReference type="Proteomes" id="UP000622707"/>
    </source>
</evidence>
<protein>
    <submittedName>
        <fullName evidence="4">Crotonase/enoyl-CoA hydratase family protein</fullName>
    </submittedName>
</protein>
<keyword evidence="5" id="KW-1185">Reference proteome</keyword>
<name>A0ABS1JHV4_9BURK</name>
<feature type="compositionally biased region" description="Basic and acidic residues" evidence="3">
    <location>
        <begin position="267"/>
        <end position="276"/>
    </location>
</feature>
<evidence type="ECO:0000313" key="4">
    <source>
        <dbReference type="EMBL" id="MBL0423772.1"/>
    </source>
</evidence>
<dbReference type="CDD" id="cd06558">
    <property type="entry name" value="crotonase-like"/>
    <property type="match status" value="1"/>
</dbReference>
<dbReference type="Gene3D" id="1.10.287.2460">
    <property type="match status" value="1"/>
</dbReference>
<dbReference type="SUPFAM" id="SSF52096">
    <property type="entry name" value="ClpP/crotonase"/>
    <property type="match status" value="1"/>
</dbReference>
<dbReference type="PANTHER" id="PTHR43802:SF1">
    <property type="entry name" value="IP11341P-RELATED"/>
    <property type="match status" value="1"/>
</dbReference>
<dbReference type="Gene3D" id="3.90.226.10">
    <property type="entry name" value="2-enoyl-CoA Hydratase, Chain A, domain 1"/>
    <property type="match status" value="1"/>
</dbReference>
<reference evidence="4 5" key="1">
    <citation type="journal article" date="2017" name="Int. J. Syst. Evol. Microbiol.">
        <title>Ramlibacter alkalitolerans sp. nov., alkali-tolerant bacterium isolated from soil of ginseng.</title>
        <authorList>
            <person name="Lee D.H."/>
            <person name="Cha C.J."/>
        </authorList>
    </citation>
    <scope>NUCLEOTIDE SEQUENCE [LARGE SCALE GENOMIC DNA]</scope>
    <source>
        <strain evidence="4 5">KACC 19305</strain>
    </source>
</reference>
<feature type="region of interest" description="Disordered" evidence="3">
    <location>
        <begin position="264"/>
        <end position="296"/>
    </location>
</feature>
<proteinExistence type="inferred from homology"/>
<dbReference type="PANTHER" id="PTHR43802">
    <property type="entry name" value="ENOYL-COA HYDRATASE"/>
    <property type="match status" value="1"/>
</dbReference>
<accession>A0ABS1JHV4</accession>
<dbReference type="PROSITE" id="PS00166">
    <property type="entry name" value="ENOYL_COA_HYDRATASE"/>
    <property type="match status" value="1"/>
</dbReference>
<dbReference type="NCBIfam" id="NF006108">
    <property type="entry name" value="PRK08259.1"/>
    <property type="match status" value="1"/>
</dbReference>
<evidence type="ECO:0000256" key="1">
    <source>
        <dbReference type="ARBA" id="ARBA00005254"/>
    </source>
</evidence>
<dbReference type="Proteomes" id="UP000622707">
    <property type="component" value="Unassembled WGS sequence"/>
</dbReference>
<comment type="caution">
    <text evidence="4">The sequence shown here is derived from an EMBL/GenBank/DDBJ whole genome shotgun (WGS) entry which is preliminary data.</text>
</comment>
<dbReference type="InterPro" id="IPR001753">
    <property type="entry name" value="Enoyl-CoA_hydra/iso"/>
</dbReference>
<dbReference type="EMBL" id="JAEQND010000001">
    <property type="protein sequence ID" value="MBL0423772.1"/>
    <property type="molecule type" value="Genomic_DNA"/>
</dbReference>
<comment type="similarity">
    <text evidence="1 2">Belongs to the enoyl-CoA hydratase/isomerase family.</text>
</comment>